<dbReference type="EMBL" id="MN056359">
    <property type="protein sequence ID" value="QGW48684.1"/>
    <property type="molecule type" value="Genomic_DNA"/>
</dbReference>
<geneLocation type="mitochondrion" evidence="2"/>
<evidence type="ECO:0000313" key="2">
    <source>
        <dbReference type="EMBL" id="QGW48684.1"/>
    </source>
</evidence>
<evidence type="ECO:0000313" key="1">
    <source>
        <dbReference type="EMBL" id="QGW48419.1"/>
    </source>
</evidence>
<reference evidence="2" key="1">
    <citation type="submission" date="2019-06" db="EMBL/GenBank/DDBJ databases">
        <title>Complete mitochondrial genome sequencing of NWB CMS and Normal type.</title>
        <authorList>
            <person name="Zhang L."/>
            <person name="Wang Q."/>
            <person name="Wang Y."/>
        </authorList>
    </citation>
    <scope>NUCLEOTIDE SEQUENCE</scope>
    <source>
        <strain evidence="1">YB-A</strain>
        <strain evidence="2">YB-B</strain>
    </source>
</reference>
<organism evidence="2">
    <name type="scientific">Raphanus sativus</name>
    <name type="common">Radish</name>
    <name type="synonym">Raphanus raphanistrum var. sativus</name>
    <dbReference type="NCBI Taxonomy" id="3726"/>
    <lineage>
        <taxon>Eukaryota</taxon>
        <taxon>Viridiplantae</taxon>
        <taxon>Streptophyta</taxon>
        <taxon>Embryophyta</taxon>
        <taxon>Tracheophyta</taxon>
        <taxon>Spermatophyta</taxon>
        <taxon>Magnoliopsida</taxon>
        <taxon>eudicotyledons</taxon>
        <taxon>Gunneridae</taxon>
        <taxon>Pentapetalae</taxon>
        <taxon>rosids</taxon>
        <taxon>malvids</taxon>
        <taxon>Brassicales</taxon>
        <taxon>Brassicaceae</taxon>
        <taxon>Brassiceae</taxon>
        <taxon>Raphanus</taxon>
    </lineage>
</organism>
<gene>
    <name evidence="2" type="primary">orf88a</name>
</gene>
<proteinExistence type="predicted"/>
<dbReference type="EMBL" id="MN056360">
    <property type="protein sequence ID" value="QGW48419.1"/>
    <property type="molecule type" value="Genomic_DNA"/>
</dbReference>
<protein>
    <submittedName>
        <fullName evidence="2">Uncharacterized protein</fullName>
    </submittedName>
</protein>
<keyword evidence="2" id="KW-0496">Mitochondrion</keyword>
<accession>A0A650GB25</accession>
<name>A0A650GB25_RAPSA</name>
<sequence length="88" mass="10070">MHVEGLAGEHYGMLHLSLFVGLSRRFRVEGFPVYSRWSILTFNQRGEHSTNEEDNLLSFFSSSFGYRSSNIVKVIKVRNSNSKSNLSI</sequence>
<dbReference type="AlphaFoldDB" id="A0A650GB25"/>